<protein>
    <recommendedName>
        <fullName evidence="4">Lipoprotein</fullName>
    </recommendedName>
</protein>
<gene>
    <name evidence="2" type="ORF">FRD01_21240</name>
</gene>
<dbReference type="RefSeq" id="WP_146962950.1">
    <property type="nucleotide sequence ID" value="NZ_CP042467.1"/>
</dbReference>
<accession>A0A5B8XX17</accession>
<sequence>MTVQLRLLILITTLTLAGCSTVKGWLKPWVCDCSHPSHAHAASEPPQEMDESGSYPEMEGEARYAEERKDAPASEPEAAEIQTESTETSADALEPHLLELRGIPIEDAEKAKAARKDFVIRGDLEKTWVLEGDFDHEEGNELFVFSPGKAFDVYSTKRRIAQTKSDLDPTHPQVKALGIEVPVVASELVRDGLLEVVIYGVRIEGEVEVLEVQVMKVIDEFVAIVFRERLAEKSGETWKALKGVEFTRGQRHRFVLVRDAADDSGAPEVYRWNQWEGMYRVPYIPGTAPTSPEVSEPQASLRESLSSGIRYDNLYGLNGEFQPH</sequence>
<evidence type="ECO:0000313" key="3">
    <source>
        <dbReference type="Proteomes" id="UP000321595"/>
    </source>
</evidence>
<dbReference type="AlphaFoldDB" id="A0A5B8XX17"/>
<dbReference type="Proteomes" id="UP000321595">
    <property type="component" value="Chromosome"/>
</dbReference>
<proteinExistence type="predicted"/>
<feature type="region of interest" description="Disordered" evidence="1">
    <location>
        <begin position="36"/>
        <end position="91"/>
    </location>
</feature>
<dbReference type="OrthoDB" id="5496313at2"/>
<dbReference type="PROSITE" id="PS51257">
    <property type="entry name" value="PROKAR_LIPOPROTEIN"/>
    <property type="match status" value="1"/>
</dbReference>
<evidence type="ECO:0000313" key="2">
    <source>
        <dbReference type="EMBL" id="QED29717.1"/>
    </source>
</evidence>
<name>A0A5B8XX17_9DELT</name>
<evidence type="ECO:0000256" key="1">
    <source>
        <dbReference type="SAM" id="MobiDB-lite"/>
    </source>
</evidence>
<keyword evidence="3" id="KW-1185">Reference proteome</keyword>
<organism evidence="2 3">
    <name type="scientific">Microvenator marinus</name>
    <dbReference type="NCBI Taxonomy" id="2600177"/>
    <lineage>
        <taxon>Bacteria</taxon>
        <taxon>Deltaproteobacteria</taxon>
        <taxon>Bradymonadales</taxon>
        <taxon>Microvenatoraceae</taxon>
        <taxon>Microvenator</taxon>
    </lineage>
</organism>
<feature type="compositionally biased region" description="Basic and acidic residues" evidence="1">
    <location>
        <begin position="60"/>
        <end position="72"/>
    </location>
</feature>
<evidence type="ECO:0008006" key="4">
    <source>
        <dbReference type="Google" id="ProtNLM"/>
    </source>
</evidence>
<dbReference type="EMBL" id="CP042467">
    <property type="protein sequence ID" value="QED29717.1"/>
    <property type="molecule type" value="Genomic_DNA"/>
</dbReference>
<dbReference type="KEGG" id="bbae:FRD01_21240"/>
<reference evidence="2 3" key="1">
    <citation type="submission" date="2019-08" db="EMBL/GenBank/DDBJ databases">
        <authorList>
            <person name="Liang Q."/>
        </authorList>
    </citation>
    <scope>NUCLEOTIDE SEQUENCE [LARGE SCALE GENOMIC DNA]</scope>
    <source>
        <strain evidence="2 3">V1718</strain>
    </source>
</reference>